<protein>
    <submittedName>
        <fullName evidence="1">Uncharacterized protein</fullName>
    </submittedName>
</protein>
<dbReference type="EMBL" id="JBGMDY010000001">
    <property type="protein sequence ID" value="KAL2347535.1"/>
    <property type="molecule type" value="Genomic_DNA"/>
</dbReference>
<evidence type="ECO:0000313" key="1">
    <source>
        <dbReference type="EMBL" id="KAL2347535.1"/>
    </source>
</evidence>
<organism evidence="1 2">
    <name type="scientific">Flemingia macrophylla</name>
    <dbReference type="NCBI Taxonomy" id="520843"/>
    <lineage>
        <taxon>Eukaryota</taxon>
        <taxon>Viridiplantae</taxon>
        <taxon>Streptophyta</taxon>
        <taxon>Embryophyta</taxon>
        <taxon>Tracheophyta</taxon>
        <taxon>Spermatophyta</taxon>
        <taxon>Magnoliopsida</taxon>
        <taxon>eudicotyledons</taxon>
        <taxon>Gunneridae</taxon>
        <taxon>Pentapetalae</taxon>
        <taxon>rosids</taxon>
        <taxon>fabids</taxon>
        <taxon>Fabales</taxon>
        <taxon>Fabaceae</taxon>
        <taxon>Papilionoideae</taxon>
        <taxon>50 kb inversion clade</taxon>
        <taxon>NPAAA clade</taxon>
        <taxon>indigoferoid/millettioid clade</taxon>
        <taxon>Phaseoleae</taxon>
        <taxon>Flemingia</taxon>
    </lineage>
</organism>
<accession>A0ABD1NHD3</accession>
<comment type="caution">
    <text evidence="1">The sequence shown here is derived from an EMBL/GenBank/DDBJ whole genome shotgun (WGS) entry which is preliminary data.</text>
</comment>
<reference evidence="1 2" key="1">
    <citation type="submission" date="2024-08" db="EMBL/GenBank/DDBJ databases">
        <title>Insights into the chromosomal genome structure of Flemingia macrophylla.</title>
        <authorList>
            <person name="Ding Y."/>
            <person name="Zhao Y."/>
            <person name="Bi W."/>
            <person name="Wu M."/>
            <person name="Zhao G."/>
            <person name="Gong Y."/>
            <person name="Li W."/>
            <person name="Zhang P."/>
        </authorList>
    </citation>
    <scope>NUCLEOTIDE SEQUENCE [LARGE SCALE GENOMIC DNA]</scope>
    <source>
        <strain evidence="1">DYQJB</strain>
        <tissue evidence="1">Leaf</tissue>
    </source>
</reference>
<sequence length="58" mass="6241">MLTCPPTNDSLSNLIPILIEMRRIPTCPLLLPRPISGTGLAVAFGSKEKACICSPYLI</sequence>
<keyword evidence="2" id="KW-1185">Reference proteome</keyword>
<dbReference type="Proteomes" id="UP001603857">
    <property type="component" value="Unassembled WGS sequence"/>
</dbReference>
<name>A0ABD1NHD3_9FABA</name>
<dbReference type="AlphaFoldDB" id="A0ABD1NHD3"/>
<gene>
    <name evidence="1" type="ORF">Fmac_001535</name>
</gene>
<proteinExistence type="predicted"/>
<evidence type="ECO:0000313" key="2">
    <source>
        <dbReference type="Proteomes" id="UP001603857"/>
    </source>
</evidence>